<reference evidence="1" key="1">
    <citation type="submission" date="2014-05" db="EMBL/GenBank/DDBJ databases">
        <authorList>
            <person name="Chronopoulou M."/>
        </authorList>
    </citation>
    <scope>NUCLEOTIDE SEQUENCE</scope>
    <source>
        <tissue evidence="1">Whole organism</tissue>
    </source>
</reference>
<evidence type="ECO:0000313" key="1">
    <source>
        <dbReference type="EMBL" id="CDW34123.1"/>
    </source>
</evidence>
<proteinExistence type="predicted"/>
<dbReference type="EMBL" id="HACA01016762">
    <property type="protein sequence ID" value="CDW34123.1"/>
    <property type="molecule type" value="Transcribed_RNA"/>
</dbReference>
<sequence length="24" mass="2803">MHSKTRLRLIKCEAIVKKYNSGQV</sequence>
<accession>A0A0K2U7A7</accession>
<dbReference type="AlphaFoldDB" id="A0A0K2U7A7"/>
<organism evidence="1">
    <name type="scientific">Lepeophtheirus salmonis</name>
    <name type="common">Salmon louse</name>
    <name type="synonym">Caligus salmonis</name>
    <dbReference type="NCBI Taxonomy" id="72036"/>
    <lineage>
        <taxon>Eukaryota</taxon>
        <taxon>Metazoa</taxon>
        <taxon>Ecdysozoa</taxon>
        <taxon>Arthropoda</taxon>
        <taxon>Crustacea</taxon>
        <taxon>Multicrustacea</taxon>
        <taxon>Hexanauplia</taxon>
        <taxon>Copepoda</taxon>
        <taxon>Siphonostomatoida</taxon>
        <taxon>Caligidae</taxon>
        <taxon>Lepeophtheirus</taxon>
    </lineage>
</organism>
<name>A0A0K2U7A7_LEPSM</name>
<protein>
    <submittedName>
        <fullName evidence="1">Uncharacterized protein</fullName>
    </submittedName>
</protein>